<reference evidence="3" key="1">
    <citation type="journal article" date="2019" name="Int. J. Syst. Evol. Microbiol.">
        <title>The Global Catalogue of Microorganisms (GCM) 10K type strain sequencing project: providing services to taxonomists for standard genome sequencing and annotation.</title>
        <authorList>
            <consortium name="The Broad Institute Genomics Platform"/>
            <consortium name="The Broad Institute Genome Sequencing Center for Infectious Disease"/>
            <person name="Wu L."/>
            <person name="Ma J."/>
        </authorList>
    </citation>
    <scope>NUCLEOTIDE SEQUENCE [LARGE SCALE GENOMIC DNA]</scope>
    <source>
        <strain evidence="3">CCUG 61889</strain>
    </source>
</reference>
<evidence type="ECO:0000313" key="3">
    <source>
        <dbReference type="Proteomes" id="UP001595752"/>
    </source>
</evidence>
<evidence type="ECO:0000256" key="1">
    <source>
        <dbReference type="SAM" id="Phobius"/>
    </source>
</evidence>
<keyword evidence="3" id="KW-1185">Reference proteome</keyword>
<accession>A0ABV8AZN6</accession>
<gene>
    <name evidence="2" type="ORF">ACFOU2_07895</name>
</gene>
<organism evidence="2 3">
    <name type="scientific">Bacillus songklensis</name>
    <dbReference type="NCBI Taxonomy" id="1069116"/>
    <lineage>
        <taxon>Bacteria</taxon>
        <taxon>Bacillati</taxon>
        <taxon>Bacillota</taxon>
        <taxon>Bacilli</taxon>
        <taxon>Bacillales</taxon>
        <taxon>Bacillaceae</taxon>
        <taxon>Bacillus</taxon>
    </lineage>
</organism>
<keyword evidence="1" id="KW-0472">Membrane</keyword>
<protein>
    <submittedName>
        <fullName evidence="2">Uncharacterized protein</fullName>
    </submittedName>
</protein>
<keyword evidence="1" id="KW-1133">Transmembrane helix</keyword>
<comment type="caution">
    <text evidence="2">The sequence shown here is derived from an EMBL/GenBank/DDBJ whole genome shotgun (WGS) entry which is preliminary data.</text>
</comment>
<proteinExistence type="predicted"/>
<name>A0ABV8AZN6_9BACI</name>
<feature type="transmembrane region" description="Helical" evidence="1">
    <location>
        <begin position="49"/>
        <end position="72"/>
    </location>
</feature>
<dbReference type="EMBL" id="JBHRZT010000030">
    <property type="protein sequence ID" value="MFC3883443.1"/>
    <property type="molecule type" value="Genomic_DNA"/>
</dbReference>
<dbReference type="Proteomes" id="UP001595752">
    <property type="component" value="Unassembled WGS sequence"/>
</dbReference>
<keyword evidence="1" id="KW-0812">Transmembrane</keyword>
<evidence type="ECO:0000313" key="2">
    <source>
        <dbReference type="EMBL" id="MFC3883443.1"/>
    </source>
</evidence>
<dbReference type="RefSeq" id="WP_377913927.1">
    <property type="nucleotide sequence ID" value="NZ_JBHRZT010000030.1"/>
</dbReference>
<sequence length="76" mass="8640">MDQDTKVIQELRELNQRVAHLENLIEKTNKEEKVGPVRTFVEAITSLSFGLFVVGPVVVIVVGILMFVWSWIGMKI</sequence>